<evidence type="ECO:0000313" key="4">
    <source>
        <dbReference type="Proteomes" id="UP000719766"/>
    </source>
</evidence>
<accession>A0A9P7DUJ9</accession>
<feature type="compositionally biased region" description="Polar residues" evidence="1">
    <location>
        <begin position="386"/>
        <end position="401"/>
    </location>
</feature>
<evidence type="ECO:0000256" key="2">
    <source>
        <dbReference type="SAM" id="Phobius"/>
    </source>
</evidence>
<gene>
    <name evidence="3" type="ORF">HD556DRAFT_1329360</name>
</gene>
<keyword evidence="2" id="KW-0472">Membrane</keyword>
<feature type="region of interest" description="Disordered" evidence="1">
    <location>
        <begin position="295"/>
        <end position="491"/>
    </location>
</feature>
<sequence length="491" mass="54386">MKFTMLFARYVLFGLFVVCNAIICSVAVWNHSLVQATGGQTVQVDVYLIFLGAFSLTFIFPIIFADLLCTDPLSARVWFECTWVTIIWLMQLAGAAAVTAIAPHIQCSAQATEVNNNSCLSTNVLVAFTWICTIILLLYLSLLFVTAVTTQWTDPGVWHHNVRYLRMESTRQCLPSAQNSPITPRFVKGRGTSEVHKPRSLRPVAPNPVYGYRAGLGPEYEIEHYRPHETQHKPVDSALSLRETMPAHSVSYPSPARVYSQRIRGLIPPEMDLPPLPSRLHTAITYSKSVQSSISVHEARASSPSPSHPSSSPFDWPRANSTEQPFRTKRKPPPSTSHSVQSSISAQEAQASSPSPSPPFSSPFDRPRANAMEQPFRTKRKPPPSTSHSAQSSVPTQEARTSPSPSPPSSSPFDWPRVNVMEQPIKTKRKPPPSAFEFPKRSAQAPSELFSDAPPDSLTHPRTRRPSGPRVRPPSADETQHPNPHLARPAY</sequence>
<keyword evidence="2" id="KW-0812">Transmembrane</keyword>
<dbReference type="Proteomes" id="UP000719766">
    <property type="component" value="Unassembled WGS sequence"/>
</dbReference>
<keyword evidence="4" id="KW-1185">Reference proteome</keyword>
<comment type="caution">
    <text evidence="3">The sequence shown here is derived from an EMBL/GenBank/DDBJ whole genome shotgun (WGS) entry which is preliminary data.</text>
</comment>
<feature type="compositionally biased region" description="Low complexity" evidence="1">
    <location>
        <begin position="302"/>
        <end position="313"/>
    </location>
</feature>
<keyword evidence="2" id="KW-1133">Transmembrane helix</keyword>
<dbReference type="GeneID" id="64595420"/>
<feature type="transmembrane region" description="Helical" evidence="2">
    <location>
        <begin position="7"/>
        <end position="29"/>
    </location>
</feature>
<proteinExistence type="predicted"/>
<feature type="transmembrane region" description="Helical" evidence="2">
    <location>
        <begin position="125"/>
        <end position="145"/>
    </location>
</feature>
<dbReference type="AlphaFoldDB" id="A0A9P7DUJ9"/>
<feature type="compositionally biased region" description="Low complexity" evidence="1">
    <location>
        <begin position="339"/>
        <end position="354"/>
    </location>
</feature>
<feature type="transmembrane region" description="Helical" evidence="2">
    <location>
        <begin position="49"/>
        <end position="69"/>
    </location>
</feature>
<evidence type="ECO:0008006" key="5">
    <source>
        <dbReference type="Google" id="ProtNLM"/>
    </source>
</evidence>
<reference evidence="3" key="1">
    <citation type="journal article" date="2020" name="New Phytol.">
        <title>Comparative genomics reveals dynamic genome evolution in host specialist ectomycorrhizal fungi.</title>
        <authorList>
            <person name="Lofgren L.A."/>
            <person name="Nguyen N.H."/>
            <person name="Vilgalys R."/>
            <person name="Ruytinx J."/>
            <person name="Liao H.L."/>
            <person name="Branco S."/>
            <person name="Kuo A."/>
            <person name="LaButti K."/>
            <person name="Lipzen A."/>
            <person name="Andreopoulos W."/>
            <person name="Pangilinan J."/>
            <person name="Riley R."/>
            <person name="Hundley H."/>
            <person name="Na H."/>
            <person name="Barry K."/>
            <person name="Grigoriev I.V."/>
            <person name="Stajich J.E."/>
            <person name="Kennedy P.G."/>
        </authorList>
    </citation>
    <scope>NUCLEOTIDE SEQUENCE</scope>
    <source>
        <strain evidence="3">S12</strain>
    </source>
</reference>
<evidence type="ECO:0000256" key="1">
    <source>
        <dbReference type="SAM" id="MobiDB-lite"/>
    </source>
</evidence>
<dbReference type="EMBL" id="JABBWE010000004">
    <property type="protein sequence ID" value="KAG1803644.1"/>
    <property type="molecule type" value="Genomic_DNA"/>
</dbReference>
<dbReference type="RefSeq" id="XP_041165990.1">
    <property type="nucleotide sequence ID" value="XM_041301656.1"/>
</dbReference>
<protein>
    <recommendedName>
        <fullName evidence="5">MARVEL domain-containing protein</fullName>
    </recommendedName>
</protein>
<feature type="transmembrane region" description="Helical" evidence="2">
    <location>
        <begin position="81"/>
        <end position="105"/>
    </location>
</feature>
<evidence type="ECO:0000313" key="3">
    <source>
        <dbReference type="EMBL" id="KAG1803644.1"/>
    </source>
</evidence>
<name>A0A9P7DUJ9_9AGAM</name>
<dbReference type="OrthoDB" id="3269357at2759"/>
<organism evidence="3 4">
    <name type="scientific">Suillus plorans</name>
    <dbReference type="NCBI Taxonomy" id="116603"/>
    <lineage>
        <taxon>Eukaryota</taxon>
        <taxon>Fungi</taxon>
        <taxon>Dikarya</taxon>
        <taxon>Basidiomycota</taxon>
        <taxon>Agaricomycotina</taxon>
        <taxon>Agaricomycetes</taxon>
        <taxon>Agaricomycetidae</taxon>
        <taxon>Boletales</taxon>
        <taxon>Suillineae</taxon>
        <taxon>Suillaceae</taxon>
        <taxon>Suillus</taxon>
    </lineage>
</organism>